<evidence type="ECO:0000256" key="4">
    <source>
        <dbReference type="ARBA" id="ARBA00016244"/>
    </source>
</evidence>
<evidence type="ECO:0000313" key="10">
    <source>
        <dbReference type="EMBL" id="MBV7257020.1"/>
    </source>
</evidence>
<comment type="subcellular location">
    <subcellularLocation>
        <location evidence="1">Bacterial flagellum basal body</location>
    </subcellularLocation>
    <subcellularLocation>
        <location evidence="2">Secreted</location>
    </subcellularLocation>
</comment>
<dbReference type="InterPro" id="IPR053927">
    <property type="entry name" value="FlgK_helical"/>
</dbReference>
<comment type="caution">
    <text evidence="10">The sequence shown here is derived from an EMBL/GenBank/DDBJ whole genome shotgun (WGS) entry which is preliminary data.</text>
</comment>
<organism evidence="10 11">
    <name type="scientific">Pacificimonas pallii</name>
    <dbReference type="NCBI Taxonomy" id="2827236"/>
    <lineage>
        <taxon>Bacteria</taxon>
        <taxon>Pseudomonadati</taxon>
        <taxon>Pseudomonadota</taxon>
        <taxon>Alphaproteobacteria</taxon>
        <taxon>Sphingomonadales</taxon>
        <taxon>Sphingosinicellaceae</taxon>
        <taxon>Pacificimonas</taxon>
    </lineage>
</organism>
<evidence type="ECO:0000256" key="1">
    <source>
        <dbReference type="ARBA" id="ARBA00004117"/>
    </source>
</evidence>
<evidence type="ECO:0000256" key="3">
    <source>
        <dbReference type="ARBA" id="ARBA00009677"/>
    </source>
</evidence>
<gene>
    <name evidence="10" type="primary">flgK</name>
    <name evidence="10" type="ORF">KCG44_09515</name>
</gene>
<dbReference type="Pfam" id="PF06429">
    <property type="entry name" value="Flg_bbr_C"/>
    <property type="match status" value="1"/>
</dbReference>
<dbReference type="InterPro" id="IPR002371">
    <property type="entry name" value="FlgK"/>
</dbReference>
<accession>A0ABS6SF74</accession>
<evidence type="ECO:0000259" key="9">
    <source>
        <dbReference type="Pfam" id="PF22638"/>
    </source>
</evidence>
<dbReference type="EMBL" id="JAGSPA010000003">
    <property type="protein sequence ID" value="MBV7257020.1"/>
    <property type="molecule type" value="Genomic_DNA"/>
</dbReference>
<evidence type="ECO:0000256" key="2">
    <source>
        <dbReference type="ARBA" id="ARBA00004613"/>
    </source>
</evidence>
<name>A0ABS6SF74_9SPHN</name>
<dbReference type="InterPro" id="IPR010930">
    <property type="entry name" value="Flg_bb/hook_C_dom"/>
</dbReference>
<feature type="domain" description="Flagellar basal-body/hook protein C-terminal" evidence="8">
    <location>
        <begin position="428"/>
        <end position="467"/>
    </location>
</feature>
<evidence type="ECO:0000259" key="8">
    <source>
        <dbReference type="Pfam" id="PF06429"/>
    </source>
</evidence>
<keyword evidence="10" id="KW-0282">Flagellum</keyword>
<dbReference type="RefSeq" id="WP_218445858.1">
    <property type="nucleotide sequence ID" value="NZ_JAGSPA010000003.1"/>
</dbReference>
<evidence type="ECO:0000259" key="7">
    <source>
        <dbReference type="Pfam" id="PF00460"/>
    </source>
</evidence>
<keyword evidence="10" id="KW-0966">Cell projection</keyword>
<protein>
    <recommendedName>
        <fullName evidence="4">Flagellar hook-associated protein 1</fullName>
    </recommendedName>
</protein>
<sequence>MTSDLFGVGLSGLRAARVQLEVSSSNVANANTPGYTRRSALLISDAATGGGYVQYSGITSGSAGVRIDGIERGYDQFLTQDVRITGGRAANTDARAQWLGEIEGALGGREAGISGAIAQFVDGIERLSAAPTSTPLRGEVLAAADNLAAAFRETANRMENIEDGIEGTLEASVGTVNAKLEQLQEINRQLARTQEGTASGAALLDRRDAALDELSQEVPIHIEFLSKGRVLVRMSDESGPELVGETSVSALALGDPGGDGLPTLQFNANFAPQDAPIPTGGRIGGLYSALASTLSAKENLDNFAVQTADLVNGQHAAGVDLNGDPGSAIFGTTTGNPVTGAADIIMALTDPEQIASAAALLEDGVTPTPPNQEDNRNLLAMSALVDAPLTAGIARQRGDASTAFSAARDRANIANVAAVDADTTRANMTGVSLDEEAANLIRYQQSYEAAARIIATARDTFDTLLRIR</sequence>
<reference evidence="10 11" key="1">
    <citation type="submission" date="2021-04" db="EMBL/GenBank/DDBJ databases">
        <authorList>
            <person name="Pira H."/>
            <person name="Risdian C."/>
            <person name="Wink J."/>
        </authorList>
    </citation>
    <scope>NUCLEOTIDE SEQUENCE [LARGE SCALE GENOMIC DNA]</scope>
    <source>
        <strain evidence="10 11">WHA3</strain>
    </source>
</reference>
<feature type="domain" description="Flagellar basal body rod protein N-terminal" evidence="7">
    <location>
        <begin position="8"/>
        <end position="36"/>
    </location>
</feature>
<dbReference type="InterPro" id="IPR001444">
    <property type="entry name" value="Flag_bb_rod_N"/>
</dbReference>
<dbReference type="PANTHER" id="PTHR30033">
    <property type="entry name" value="FLAGELLAR HOOK-ASSOCIATED PROTEIN 1"/>
    <property type="match status" value="1"/>
</dbReference>
<comment type="similarity">
    <text evidence="3">Belongs to the flagella basal body rod proteins family.</text>
</comment>
<keyword evidence="6" id="KW-0975">Bacterial flagellum</keyword>
<dbReference type="Proteomes" id="UP000722336">
    <property type="component" value="Unassembled WGS sequence"/>
</dbReference>
<proteinExistence type="inferred from homology"/>
<dbReference type="NCBIfam" id="TIGR02492">
    <property type="entry name" value="flgK_ends"/>
    <property type="match status" value="1"/>
</dbReference>
<keyword evidence="11" id="KW-1185">Reference proteome</keyword>
<evidence type="ECO:0000256" key="5">
    <source>
        <dbReference type="ARBA" id="ARBA00022525"/>
    </source>
</evidence>
<keyword evidence="5" id="KW-0964">Secreted</keyword>
<dbReference type="PANTHER" id="PTHR30033:SF2">
    <property type="entry name" value="FLAGELLAR HOOK PROTEIN"/>
    <property type="match status" value="1"/>
</dbReference>
<keyword evidence="10" id="KW-0969">Cilium</keyword>
<feature type="domain" description="Flagellar hook-associated protein FlgK helical" evidence="9">
    <location>
        <begin position="100"/>
        <end position="330"/>
    </location>
</feature>
<evidence type="ECO:0000313" key="11">
    <source>
        <dbReference type="Proteomes" id="UP000722336"/>
    </source>
</evidence>
<evidence type="ECO:0000256" key="6">
    <source>
        <dbReference type="ARBA" id="ARBA00023143"/>
    </source>
</evidence>
<dbReference type="Pfam" id="PF22638">
    <property type="entry name" value="FlgK_D1"/>
    <property type="match status" value="1"/>
</dbReference>
<dbReference type="Pfam" id="PF00460">
    <property type="entry name" value="Flg_bb_rod"/>
    <property type="match status" value="1"/>
</dbReference>